<reference evidence="1" key="1">
    <citation type="journal article" date="2020" name="Stud. Mycol.">
        <title>101 Dothideomycetes genomes: a test case for predicting lifestyles and emergence of pathogens.</title>
        <authorList>
            <person name="Haridas S."/>
            <person name="Albert R."/>
            <person name="Binder M."/>
            <person name="Bloem J."/>
            <person name="Labutti K."/>
            <person name="Salamov A."/>
            <person name="Andreopoulos B."/>
            <person name="Baker S."/>
            <person name="Barry K."/>
            <person name="Bills G."/>
            <person name="Bluhm B."/>
            <person name="Cannon C."/>
            <person name="Castanera R."/>
            <person name="Culley D."/>
            <person name="Daum C."/>
            <person name="Ezra D."/>
            <person name="Gonzalez J."/>
            <person name="Henrissat B."/>
            <person name="Kuo A."/>
            <person name="Liang C."/>
            <person name="Lipzen A."/>
            <person name="Lutzoni F."/>
            <person name="Magnuson J."/>
            <person name="Mondo S."/>
            <person name="Nolan M."/>
            <person name="Ohm R."/>
            <person name="Pangilinan J."/>
            <person name="Park H.-J."/>
            <person name="Ramirez L."/>
            <person name="Alfaro M."/>
            <person name="Sun H."/>
            <person name="Tritt A."/>
            <person name="Yoshinaga Y."/>
            <person name="Zwiers L.-H."/>
            <person name="Turgeon B."/>
            <person name="Goodwin S."/>
            <person name="Spatafora J."/>
            <person name="Crous P."/>
            <person name="Grigoriev I."/>
        </authorList>
    </citation>
    <scope>NUCLEOTIDE SEQUENCE</scope>
    <source>
        <strain evidence="1">CBS 269.34</strain>
    </source>
</reference>
<evidence type="ECO:0000313" key="1">
    <source>
        <dbReference type="EMBL" id="KAF2490227.1"/>
    </source>
</evidence>
<dbReference type="OrthoDB" id="5317079at2759"/>
<accession>A0A6A6QFG2</accession>
<evidence type="ECO:0008006" key="3">
    <source>
        <dbReference type="Google" id="ProtNLM"/>
    </source>
</evidence>
<keyword evidence="2" id="KW-1185">Reference proteome</keyword>
<protein>
    <recommendedName>
        <fullName evidence="3">Fucose-specific lectin</fullName>
    </recommendedName>
</protein>
<organism evidence="1 2">
    <name type="scientific">Lophium mytilinum</name>
    <dbReference type="NCBI Taxonomy" id="390894"/>
    <lineage>
        <taxon>Eukaryota</taxon>
        <taxon>Fungi</taxon>
        <taxon>Dikarya</taxon>
        <taxon>Ascomycota</taxon>
        <taxon>Pezizomycotina</taxon>
        <taxon>Dothideomycetes</taxon>
        <taxon>Pleosporomycetidae</taxon>
        <taxon>Mytilinidiales</taxon>
        <taxon>Mytilinidiaceae</taxon>
        <taxon>Lophium</taxon>
    </lineage>
</organism>
<dbReference type="EMBL" id="MU004197">
    <property type="protein sequence ID" value="KAF2490227.1"/>
    <property type="molecule type" value="Genomic_DNA"/>
</dbReference>
<evidence type="ECO:0000313" key="2">
    <source>
        <dbReference type="Proteomes" id="UP000799750"/>
    </source>
</evidence>
<dbReference type="AlphaFoldDB" id="A0A6A6QFG2"/>
<gene>
    <name evidence="1" type="ORF">BU16DRAFT_530767</name>
</gene>
<dbReference type="Gene3D" id="2.120.10.70">
    <property type="entry name" value="Fucose-specific lectin"/>
    <property type="match status" value="1"/>
</dbReference>
<name>A0A6A6QFG2_9PEZI</name>
<dbReference type="Proteomes" id="UP000799750">
    <property type="component" value="Unassembled WGS sequence"/>
</dbReference>
<proteinExistence type="predicted"/>
<sequence>MASQKVTPADMVSVESNSTSYLYFVNQKGFISSLKSSSTDGVEAESAGFYKKESVNVTKKDSDDNEITVPVKTHADLKQIAAVAYKDPQNRYQVRLYYAEEGTLRIRELCRTDGGKWYEGALGRTTSYKLPAGSSISANVQGAQLKVFACSDDDVNEEGNQELSCFYAQLGSRDWARRRVTNDIKY</sequence>